<evidence type="ECO:0000256" key="5">
    <source>
        <dbReference type="SAM" id="Phobius"/>
    </source>
</evidence>
<dbReference type="GO" id="GO:1905039">
    <property type="term" value="P:carboxylic acid transmembrane transport"/>
    <property type="evidence" value="ECO:0007669"/>
    <property type="project" value="UniProtKB-ARBA"/>
</dbReference>
<reference evidence="6 7" key="1">
    <citation type="journal article" date="2016" name="Nat. Commun.">
        <title>Thousands of microbial genomes shed light on interconnected biogeochemical processes in an aquifer system.</title>
        <authorList>
            <person name="Anantharaman K."/>
            <person name="Brown C.T."/>
            <person name="Hug L.A."/>
            <person name="Sharon I."/>
            <person name="Castelle C.J."/>
            <person name="Probst A.J."/>
            <person name="Thomas B.C."/>
            <person name="Singh A."/>
            <person name="Wilkins M.J."/>
            <person name="Karaoz U."/>
            <person name="Brodie E.L."/>
            <person name="Williams K.H."/>
            <person name="Hubbard S.S."/>
            <person name="Banfield J.F."/>
        </authorList>
    </citation>
    <scope>NUCLEOTIDE SEQUENCE [LARGE SCALE GENOMIC DNA]</scope>
    <source>
        <strain evidence="7">RIFCSPLOWO2_12_FULL_64_10</strain>
    </source>
</reference>
<dbReference type="AlphaFoldDB" id="A0A1F6C9X4"/>
<evidence type="ECO:0000256" key="1">
    <source>
        <dbReference type="ARBA" id="ARBA00004141"/>
    </source>
</evidence>
<keyword evidence="2 5" id="KW-0812">Transmembrane</keyword>
<gene>
    <name evidence="6" type="ORF">A3F84_17375</name>
</gene>
<feature type="transmembrane region" description="Helical" evidence="5">
    <location>
        <begin position="278"/>
        <end position="296"/>
    </location>
</feature>
<protein>
    <recommendedName>
        <fullName evidence="8">Anion transporter</fullName>
    </recommendedName>
</protein>
<evidence type="ECO:0000256" key="4">
    <source>
        <dbReference type="ARBA" id="ARBA00023136"/>
    </source>
</evidence>
<dbReference type="NCBIfam" id="TIGR00785">
    <property type="entry name" value="dass"/>
    <property type="match status" value="1"/>
</dbReference>
<feature type="transmembrane region" description="Helical" evidence="5">
    <location>
        <begin position="133"/>
        <end position="148"/>
    </location>
</feature>
<name>A0A1F6C9X4_HANXR</name>
<dbReference type="GO" id="GO:0008514">
    <property type="term" value="F:organic anion transmembrane transporter activity"/>
    <property type="evidence" value="ECO:0007669"/>
    <property type="project" value="UniProtKB-ARBA"/>
</dbReference>
<comment type="subcellular location">
    <subcellularLocation>
        <location evidence="1">Membrane</location>
        <topology evidence="1">Multi-pass membrane protein</topology>
    </subcellularLocation>
</comment>
<dbReference type="Proteomes" id="UP000178606">
    <property type="component" value="Unassembled WGS sequence"/>
</dbReference>
<dbReference type="PANTHER" id="PTHR10283:SF82">
    <property type="entry name" value="SOLUTE CARRIER FAMILY 13 MEMBER 2"/>
    <property type="match status" value="1"/>
</dbReference>
<dbReference type="InterPro" id="IPR001898">
    <property type="entry name" value="SLC13A/DASS"/>
</dbReference>
<evidence type="ECO:0000313" key="6">
    <source>
        <dbReference type="EMBL" id="OGG45979.1"/>
    </source>
</evidence>
<feature type="transmembrane region" description="Helical" evidence="5">
    <location>
        <begin position="61"/>
        <end position="80"/>
    </location>
</feature>
<dbReference type="EMBL" id="MFKF01000351">
    <property type="protein sequence ID" value="OGG45979.1"/>
    <property type="molecule type" value="Genomic_DNA"/>
</dbReference>
<feature type="transmembrane region" description="Helical" evidence="5">
    <location>
        <begin position="345"/>
        <end position="365"/>
    </location>
</feature>
<dbReference type="PANTHER" id="PTHR10283">
    <property type="entry name" value="SOLUTE CARRIER FAMILY 13 MEMBER"/>
    <property type="match status" value="1"/>
</dbReference>
<feature type="transmembrane region" description="Helical" evidence="5">
    <location>
        <begin position="184"/>
        <end position="202"/>
    </location>
</feature>
<dbReference type="GO" id="GO:0005886">
    <property type="term" value="C:plasma membrane"/>
    <property type="evidence" value="ECO:0007669"/>
    <property type="project" value="TreeGrafter"/>
</dbReference>
<comment type="caution">
    <text evidence="6">The sequence shown here is derived from an EMBL/GenBank/DDBJ whole genome shotgun (WGS) entry which is preliminary data.</text>
</comment>
<feature type="transmembrane region" description="Helical" evidence="5">
    <location>
        <begin position="222"/>
        <end position="244"/>
    </location>
</feature>
<feature type="transmembrane region" description="Helical" evidence="5">
    <location>
        <begin position="154"/>
        <end position="172"/>
    </location>
</feature>
<evidence type="ECO:0000313" key="7">
    <source>
        <dbReference type="Proteomes" id="UP000178606"/>
    </source>
</evidence>
<evidence type="ECO:0000256" key="2">
    <source>
        <dbReference type="ARBA" id="ARBA00022692"/>
    </source>
</evidence>
<sequence length="490" mass="51987">MRFTHWKLTGLLAGLLAFALLAGLDTPLRRHGGWGSRPAFAAGVTALMAIWWLTEALPIHLTACVPLLLFPAAGVFGPGLDANVTESLLPYVDPYNFLYAGGMCIAAAMQQWDLHRRIALNIMRVIGTDPRRLLLGVLVATAFISLWISNSATATMMVSIGIALIAQLESLLGGRRLNHYGGSIMLGIAYAANVGGIGTKIGTATNALFCGFMERIGIEIPFLKFTAVGLPFVVLFLPVVWFVLWRTGRADAPGEDLGRAAIEEEIARLGPIRQGEKVVLGVFLTAAVLWIAGKPITDLAQAWVKGFRVSTAHVEAGVAVLATLTLMMCRVDGRQVLGIRSIRRYVPWETLLLLGGSFAMASGIQKSGLSGWMGAQLTVIRDFSPFSQVLMASFATVALSAVASNVATISVMANILKDAVSGSHLTTALFASAIAASCDFALPAGTPPNAIVFGSGYVTIPRMARTGVLLDLLAALLAACWCWLIVGLVI</sequence>
<proteinExistence type="predicted"/>
<evidence type="ECO:0000256" key="3">
    <source>
        <dbReference type="ARBA" id="ARBA00022989"/>
    </source>
</evidence>
<accession>A0A1F6C9X4</accession>
<keyword evidence="4 5" id="KW-0472">Membrane</keyword>
<keyword evidence="3 5" id="KW-1133">Transmembrane helix</keyword>
<organism evidence="6 7">
    <name type="scientific">Handelsmanbacteria sp. (strain RIFCSPLOWO2_12_FULL_64_10)</name>
    <dbReference type="NCBI Taxonomy" id="1817868"/>
    <lineage>
        <taxon>Bacteria</taxon>
        <taxon>Candidatus Handelsmaniibacteriota</taxon>
    </lineage>
</organism>
<feature type="transmembrane region" description="Helical" evidence="5">
    <location>
        <begin position="468"/>
        <end position="489"/>
    </location>
</feature>
<feature type="transmembrane region" description="Helical" evidence="5">
    <location>
        <begin position="385"/>
        <end position="407"/>
    </location>
</feature>
<feature type="transmembrane region" description="Helical" evidence="5">
    <location>
        <begin position="95"/>
        <end position="112"/>
    </location>
</feature>
<feature type="transmembrane region" description="Helical" evidence="5">
    <location>
        <begin position="316"/>
        <end position="333"/>
    </location>
</feature>
<dbReference type="Pfam" id="PF00939">
    <property type="entry name" value="Na_sulph_symp"/>
    <property type="match status" value="1"/>
</dbReference>
<feature type="transmembrane region" description="Helical" evidence="5">
    <location>
        <begin position="39"/>
        <end position="54"/>
    </location>
</feature>
<evidence type="ECO:0008006" key="8">
    <source>
        <dbReference type="Google" id="ProtNLM"/>
    </source>
</evidence>